<organism evidence="5 6">
    <name type="scientific">Sediminicoccus rosea</name>
    <dbReference type="NCBI Taxonomy" id="1225128"/>
    <lineage>
        <taxon>Bacteria</taxon>
        <taxon>Pseudomonadati</taxon>
        <taxon>Pseudomonadota</taxon>
        <taxon>Alphaproteobacteria</taxon>
        <taxon>Acetobacterales</taxon>
        <taxon>Roseomonadaceae</taxon>
        <taxon>Sediminicoccus</taxon>
    </lineage>
</organism>
<feature type="signal peptide" evidence="3">
    <location>
        <begin position="1"/>
        <end position="29"/>
    </location>
</feature>
<dbReference type="InterPro" id="IPR029132">
    <property type="entry name" value="CBAH/NAAA_C"/>
</dbReference>
<keyword evidence="3" id="KW-0732">Signal</keyword>
<protein>
    <submittedName>
        <fullName evidence="5">Linear amide C-N hydrolase</fullName>
    </submittedName>
</protein>
<sequence>MTQILPRRLRVALTSLVALLLFAVNVAQACTSLIYRDQAGRIYFGRTLELAMELPYQVTVFPAGLSYTSRTSPQAPAASWTTRYRMLAVTMPDAGPDDLKIVEGFNEAGLTFSLLAFASAAGPRDSALRTRAALAAIDLGAFTLGQFATVAEVKAALAAQPVLLTPLGPVGGAASPFHFALHDRSGRSIVVEFVNGQQLVHDNPVGVMTNGPSLPWHLTNLANYSFLRNTDVSTGQFGSLAVAQPDSGIATQGLPASNTSVGRFVRAAFYAQYAEKVAAPDDAVRTLARIMNNFDRPRNITIDPRGASGEGLRVPTAPGAAVPDFSSEYTSWTALTDLDRSTFYLRTYGGLNYVKFDLTTMTGITRTQSIPLASLNGMAADGTAALVAAR</sequence>
<dbReference type="Pfam" id="PF02275">
    <property type="entry name" value="CBAH"/>
    <property type="match status" value="1"/>
</dbReference>
<name>A0ABZ0PLJ9_9PROT</name>
<keyword evidence="2 5" id="KW-0378">Hydrolase</keyword>
<dbReference type="PANTHER" id="PTHR35527:SF2">
    <property type="entry name" value="HYDROLASE"/>
    <property type="match status" value="1"/>
</dbReference>
<evidence type="ECO:0000256" key="2">
    <source>
        <dbReference type="ARBA" id="ARBA00022801"/>
    </source>
</evidence>
<dbReference type="GO" id="GO:0016787">
    <property type="term" value="F:hydrolase activity"/>
    <property type="evidence" value="ECO:0007669"/>
    <property type="project" value="UniProtKB-KW"/>
</dbReference>
<evidence type="ECO:0000313" key="5">
    <source>
        <dbReference type="EMBL" id="WPB85975.1"/>
    </source>
</evidence>
<dbReference type="Proteomes" id="UP001305521">
    <property type="component" value="Chromosome"/>
</dbReference>
<proteinExistence type="inferred from homology"/>
<evidence type="ECO:0000313" key="6">
    <source>
        <dbReference type="Proteomes" id="UP001305521"/>
    </source>
</evidence>
<comment type="similarity">
    <text evidence="1">Belongs to the peptidase C59 family.</text>
</comment>
<dbReference type="SUPFAM" id="SSF56235">
    <property type="entry name" value="N-terminal nucleophile aminohydrolases (Ntn hydrolases)"/>
    <property type="match status" value="1"/>
</dbReference>
<dbReference type="InterPro" id="IPR029055">
    <property type="entry name" value="Ntn_hydrolases_N"/>
</dbReference>
<accession>A0ABZ0PLJ9</accession>
<feature type="domain" description="Choloylglycine hydrolase/NAAA C-terminal" evidence="4">
    <location>
        <begin position="30"/>
        <end position="299"/>
    </location>
</feature>
<dbReference type="PANTHER" id="PTHR35527">
    <property type="entry name" value="CHOLOYLGLYCINE HYDROLASE"/>
    <property type="match status" value="1"/>
</dbReference>
<dbReference type="Gene3D" id="3.60.60.10">
    <property type="entry name" value="Penicillin V Acylase, Chain A"/>
    <property type="match status" value="1"/>
</dbReference>
<reference evidence="5 6" key="1">
    <citation type="submission" date="2023-11" db="EMBL/GenBank/DDBJ databases">
        <title>Arctic aerobic anoxygenic photoheterotroph Sediminicoccus rosea KRV36 adapts its photosynthesis to long days of polar summer.</title>
        <authorList>
            <person name="Tomasch J."/>
            <person name="Kopejtka K."/>
            <person name="Bily T."/>
            <person name="Gardiner A.T."/>
            <person name="Gardian Z."/>
            <person name="Shivaramu S."/>
            <person name="Koblizek M."/>
            <person name="Engelhardt F."/>
            <person name="Kaftan D."/>
        </authorList>
    </citation>
    <scope>NUCLEOTIDE SEQUENCE [LARGE SCALE GENOMIC DNA]</scope>
    <source>
        <strain evidence="5 6">R-30</strain>
    </source>
</reference>
<keyword evidence="6" id="KW-1185">Reference proteome</keyword>
<dbReference type="InterPro" id="IPR052193">
    <property type="entry name" value="Peptidase_C59"/>
</dbReference>
<evidence type="ECO:0000256" key="1">
    <source>
        <dbReference type="ARBA" id="ARBA00006625"/>
    </source>
</evidence>
<dbReference type="RefSeq" id="WP_318649952.1">
    <property type="nucleotide sequence ID" value="NZ_CP137852.1"/>
</dbReference>
<evidence type="ECO:0000256" key="3">
    <source>
        <dbReference type="SAM" id="SignalP"/>
    </source>
</evidence>
<evidence type="ECO:0000259" key="4">
    <source>
        <dbReference type="Pfam" id="PF02275"/>
    </source>
</evidence>
<dbReference type="EMBL" id="CP137852">
    <property type="protein sequence ID" value="WPB85975.1"/>
    <property type="molecule type" value="Genomic_DNA"/>
</dbReference>
<gene>
    <name evidence="5" type="ORF">R9Z33_03700</name>
</gene>
<feature type="chain" id="PRO_5045820121" evidence="3">
    <location>
        <begin position="30"/>
        <end position="390"/>
    </location>
</feature>
<dbReference type="PROSITE" id="PS51257">
    <property type="entry name" value="PROKAR_LIPOPROTEIN"/>
    <property type="match status" value="1"/>
</dbReference>